<name>A0A8E5HMJ6_USTVR</name>
<dbReference type="FunFam" id="3.30.300.110:FF:000001">
    <property type="entry name" value="tRNA (guanine(37)-N1)-methyltransferase"/>
    <property type="match status" value="1"/>
</dbReference>
<comment type="catalytic activity">
    <reaction evidence="7 8">
        <text>guanosine(37) in tRNA + S-adenosyl-L-methionine = N(1)-methylguanosine(37) in tRNA + S-adenosyl-L-homocysteine + H(+)</text>
        <dbReference type="Rhea" id="RHEA:36899"/>
        <dbReference type="Rhea" id="RHEA-COMP:10145"/>
        <dbReference type="Rhea" id="RHEA-COMP:10147"/>
        <dbReference type="ChEBI" id="CHEBI:15378"/>
        <dbReference type="ChEBI" id="CHEBI:57856"/>
        <dbReference type="ChEBI" id="CHEBI:59789"/>
        <dbReference type="ChEBI" id="CHEBI:73542"/>
        <dbReference type="ChEBI" id="CHEBI:74269"/>
        <dbReference type="EC" id="2.1.1.228"/>
    </reaction>
</comment>
<evidence type="ECO:0000256" key="5">
    <source>
        <dbReference type="ARBA" id="ARBA00022691"/>
    </source>
</evidence>
<dbReference type="GO" id="GO:0002939">
    <property type="term" value="P:tRNA N1-guanine methylation"/>
    <property type="evidence" value="ECO:0007669"/>
    <property type="project" value="TreeGrafter"/>
</dbReference>
<dbReference type="PANTHER" id="PTHR23245:SF36">
    <property type="entry name" value="TRNA (GUANINE(37)-N1)-METHYLTRANSFERASE"/>
    <property type="match status" value="1"/>
</dbReference>
<dbReference type="EC" id="2.1.1.228" evidence="8"/>
<comment type="function">
    <text evidence="8">Specifically methylates the N1 position of guanosine-37 in various cytoplasmic and mitochondrial tRNAs. Methylation is not dependent on the nature of the nucleoside 5' of the target nucleoside. This is the first step in the biosynthesis of wybutosine (yW), a modified base adjacent to the anticodon of tRNAs and required for accurate decoding.</text>
</comment>
<gene>
    <name evidence="8" type="primary">TRM5</name>
    <name evidence="11" type="ORF">UV8b_02476</name>
</gene>
<comment type="subcellular location">
    <subcellularLocation>
        <location evidence="8">Mitochondrion matrix</location>
    </subcellularLocation>
    <subcellularLocation>
        <location evidence="8">Nucleus</location>
    </subcellularLocation>
    <subcellularLocation>
        <location evidence="8">Cytoplasm</location>
    </subcellularLocation>
    <text evidence="8">Predominantly in the mitochondria and in the nucleus.</text>
</comment>
<evidence type="ECO:0000256" key="4">
    <source>
        <dbReference type="ARBA" id="ARBA00022679"/>
    </source>
</evidence>
<keyword evidence="8" id="KW-0496">Mitochondrion</keyword>
<keyword evidence="12" id="KW-1185">Reference proteome</keyword>
<dbReference type="GO" id="GO:0070901">
    <property type="term" value="P:mitochondrial tRNA methylation"/>
    <property type="evidence" value="ECO:0007669"/>
    <property type="project" value="TreeGrafter"/>
</dbReference>
<dbReference type="Proteomes" id="UP000027002">
    <property type="component" value="Chromosome 2"/>
</dbReference>
<comment type="caution">
    <text evidence="8">Lacks conserved residue(s) required for the propagation of feature annotation.</text>
</comment>
<protein>
    <recommendedName>
        <fullName evidence="8">tRNA (guanine(37)-N1)-methyltransferase</fullName>
        <ecNumber evidence="8">2.1.1.228</ecNumber>
    </recommendedName>
    <alternativeName>
        <fullName evidence="8">M1G-methyltransferase</fullName>
    </alternativeName>
    <alternativeName>
        <fullName evidence="8">tRNA [GM37] methyltransferase</fullName>
    </alternativeName>
    <alternativeName>
        <fullName evidence="8">tRNA methyltransferase 5</fullName>
    </alternativeName>
</protein>
<feature type="domain" description="TRM5/TYW2-like N-terminal" evidence="10">
    <location>
        <begin position="130"/>
        <end position="209"/>
    </location>
</feature>
<feature type="binding site" evidence="8">
    <location>
        <position position="361"/>
    </location>
    <ligand>
        <name>S-adenosyl-L-methionine</name>
        <dbReference type="ChEBI" id="CHEBI:59789"/>
    </ligand>
</feature>
<evidence type="ECO:0000256" key="2">
    <source>
        <dbReference type="ARBA" id="ARBA00022490"/>
    </source>
</evidence>
<dbReference type="Gene3D" id="3.40.50.150">
    <property type="entry name" value="Vaccinia Virus protein VP39"/>
    <property type="match status" value="1"/>
</dbReference>
<dbReference type="Gene3D" id="3.30.300.110">
    <property type="entry name" value="Met-10+ protein-like domains"/>
    <property type="match status" value="1"/>
</dbReference>
<keyword evidence="3 8" id="KW-0489">Methyltransferase</keyword>
<dbReference type="PANTHER" id="PTHR23245">
    <property type="entry name" value="TRNA METHYLTRANSFERASE"/>
    <property type="match status" value="1"/>
</dbReference>
<proteinExistence type="inferred from homology"/>
<sequence>MEGKIPASEMNLFRAPAAARALKTLDKTLFSRTLPTTAACVRENRLISKYRKQLENSNEVFLLEKFDPIAANPDSALASQGKKCIILKPELKASAPETWSSTLQEATETGDLSLVPYKVNIDYGMWSYLDVMRSILPEELHGEIPVGFNTAGHVAHLNIRGQYLPYKKVIAQVILDKNPSIRTVINKIDNVGTESEFRTFAYEVLAGPDDMLVEVSEAGCVFKFDYSKVYWNTKLGTEHQRICTMFKPGEVVADVMAGIGPFAAPAGKKGVFVWANDKNPESYRYLSEIIKKNKVTEFVKPFNQDGHDFIRQVADLVLEACRRGDCAVVKPAKISRSAPAEQRAEPIRVPVPPTISHFVMNLPASALEFLHNFKGLYHGSEKLFAPHSSTKLPLVHVHCFGAKADDATPLDDICQRILRELGVELKVGDAEKEGEVTIHEVRDVAPAKRMFCASFRLPAEVAFAPRFSKPRVMDDLLT</sequence>
<evidence type="ECO:0000313" key="11">
    <source>
        <dbReference type="EMBL" id="QUC18235.1"/>
    </source>
</evidence>
<evidence type="ECO:0000313" key="12">
    <source>
        <dbReference type="Proteomes" id="UP000027002"/>
    </source>
</evidence>
<dbReference type="Pfam" id="PF25133">
    <property type="entry name" value="TYW2_N_2"/>
    <property type="match status" value="1"/>
</dbReference>
<dbReference type="InterPro" id="IPR025792">
    <property type="entry name" value="tRNA_Gua_MeTrfase_euk"/>
</dbReference>
<evidence type="ECO:0000259" key="10">
    <source>
        <dbReference type="Pfam" id="PF25133"/>
    </source>
</evidence>
<feature type="binding site" evidence="8">
    <location>
        <position position="239"/>
    </location>
    <ligand>
        <name>S-adenosyl-L-methionine</name>
        <dbReference type="ChEBI" id="CHEBI:59789"/>
    </ligand>
</feature>
<feature type="domain" description="TRM5/TYW2-like methyltransferase" evidence="9">
    <location>
        <begin position="215"/>
        <end position="317"/>
    </location>
</feature>
<comment type="similarity">
    <text evidence="8">Belongs to the TRM5 / TYW2 family.</text>
</comment>
<dbReference type="Pfam" id="PF02475">
    <property type="entry name" value="TRM5-TYW2_MTfase"/>
    <property type="match status" value="1"/>
</dbReference>
<dbReference type="InterPro" id="IPR056743">
    <property type="entry name" value="TRM5-TYW2-like_MTfase"/>
</dbReference>
<evidence type="ECO:0000256" key="3">
    <source>
        <dbReference type="ARBA" id="ARBA00022603"/>
    </source>
</evidence>
<evidence type="ECO:0000256" key="1">
    <source>
        <dbReference type="ARBA" id="ARBA00009775"/>
    </source>
</evidence>
<comment type="similarity">
    <text evidence="1">Belongs to the class I-like SAM-binding methyltransferase superfamily. TRM5/TYW2 family.</text>
</comment>
<keyword evidence="2 8" id="KW-0963">Cytoplasm</keyword>
<evidence type="ECO:0000256" key="8">
    <source>
        <dbReference type="HAMAP-Rule" id="MF_03152"/>
    </source>
</evidence>
<reference evidence="11" key="1">
    <citation type="submission" date="2020-03" db="EMBL/GenBank/DDBJ databases">
        <title>A mixture of massive structural variations and highly conserved coding sequences in Ustilaginoidea virens genome.</title>
        <authorList>
            <person name="Zhang K."/>
            <person name="Zhao Z."/>
            <person name="Zhang Z."/>
            <person name="Li Y."/>
            <person name="Hsiang T."/>
            <person name="Sun W."/>
        </authorList>
    </citation>
    <scope>NUCLEOTIDE SEQUENCE</scope>
    <source>
        <strain evidence="11">UV-8b</strain>
    </source>
</reference>
<dbReference type="GO" id="GO:0005759">
    <property type="term" value="C:mitochondrial matrix"/>
    <property type="evidence" value="ECO:0007669"/>
    <property type="project" value="UniProtKB-SubCell"/>
</dbReference>
<evidence type="ECO:0000259" key="9">
    <source>
        <dbReference type="Pfam" id="PF02475"/>
    </source>
</evidence>
<dbReference type="OrthoDB" id="408788at2759"/>
<evidence type="ECO:0000256" key="7">
    <source>
        <dbReference type="ARBA" id="ARBA00047783"/>
    </source>
</evidence>
<dbReference type="SUPFAM" id="SSF53335">
    <property type="entry name" value="S-adenosyl-L-methionine-dependent methyltransferases"/>
    <property type="match status" value="1"/>
</dbReference>
<dbReference type="InterPro" id="IPR056744">
    <property type="entry name" value="TRM5/TYW2-like_N"/>
</dbReference>
<dbReference type="AlphaFoldDB" id="A0A8E5HMJ6"/>
<keyword evidence="8" id="KW-0539">Nucleus</keyword>
<keyword evidence="5 8" id="KW-0949">S-adenosyl-L-methionine</keyword>
<keyword evidence="4 8" id="KW-0808">Transferase</keyword>
<keyword evidence="6 8" id="KW-0819">tRNA processing</keyword>
<dbReference type="EMBL" id="CP072754">
    <property type="protein sequence ID" value="QUC18235.1"/>
    <property type="molecule type" value="Genomic_DNA"/>
</dbReference>
<organism evidence="11 12">
    <name type="scientific">Ustilaginoidea virens</name>
    <name type="common">Rice false smut fungus</name>
    <name type="synonym">Villosiclava virens</name>
    <dbReference type="NCBI Taxonomy" id="1159556"/>
    <lineage>
        <taxon>Eukaryota</taxon>
        <taxon>Fungi</taxon>
        <taxon>Dikarya</taxon>
        <taxon>Ascomycota</taxon>
        <taxon>Pezizomycotina</taxon>
        <taxon>Sordariomycetes</taxon>
        <taxon>Hypocreomycetidae</taxon>
        <taxon>Hypocreales</taxon>
        <taxon>Clavicipitaceae</taxon>
        <taxon>Ustilaginoidea</taxon>
    </lineage>
</organism>
<dbReference type="GO" id="GO:0052906">
    <property type="term" value="F:tRNA (guanine(37)-N1)-methyltransferase activity"/>
    <property type="evidence" value="ECO:0007669"/>
    <property type="project" value="UniProtKB-UniRule"/>
</dbReference>
<dbReference type="GO" id="GO:0005634">
    <property type="term" value="C:nucleus"/>
    <property type="evidence" value="ECO:0007669"/>
    <property type="project" value="UniProtKB-SubCell"/>
</dbReference>
<dbReference type="InterPro" id="IPR029063">
    <property type="entry name" value="SAM-dependent_MTases_sf"/>
</dbReference>
<feature type="binding site" evidence="8">
    <location>
        <begin position="305"/>
        <end position="306"/>
    </location>
    <ligand>
        <name>S-adenosyl-L-methionine</name>
        <dbReference type="ChEBI" id="CHEBI:59789"/>
    </ligand>
</feature>
<comment type="subunit">
    <text evidence="8">Monomer.</text>
</comment>
<dbReference type="HAMAP" id="MF_03152">
    <property type="entry name" value="TRM5"/>
    <property type="match status" value="1"/>
</dbReference>
<accession>A0A8E5HMJ6</accession>
<evidence type="ECO:0000256" key="6">
    <source>
        <dbReference type="ARBA" id="ARBA00022694"/>
    </source>
</evidence>